<name>A0A0L7RD27_9HYME</name>
<dbReference type="EMBL" id="KQ414615">
    <property type="protein sequence ID" value="KOC68763.1"/>
    <property type="molecule type" value="Genomic_DNA"/>
</dbReference>
<accession>A0A0L7RD27</accession>
<proteinExistence type="predicted"/>
<evidence type="ECO:0000313" key="2">
    <source>
        <dbReference type="Proteomes" id="UP000053825"/>
    </source>
</evidence>
<organism evidence="1 2">
    <name type="scientific">Habropoda laboriosa</name>
    <dbReference type="NCBI Taxonomy" id="597456"/>
    <lineage>
        <taxon>Eukaryota</taxon>
        <taxon>Metazoa</taxon>
        <taxon>Ecdysozoa</taxon>
        <taxon>Arthropoda</taxon>
        <taxon>Hexapoda</taxon>
        <taxon>Insecta</taxon>
        <taxon>Pterygota</taxon>
        <taxon>Neoptera</taxon>
        <taxon>Endopterygota</taxon>
        <taxon>Hymenoptera</taxon>
        <taxon>Apocrita</taxon>
        <taxon>Aculeata</taxon>
        <taxon>Apoidea</taxon>
        <taxon>Anthophila</taxon>
        <taxon>Apidae</taxon>
        <taxon>Habropoda</taxon>
    </lineage>
</organism>
<sequence>MYSSQGLVTTNNRSAAGSSLKYAAELNIVAAAEESTVIVCKENIRLLLDIRETSC</sequence>
<protein>
    <submittedName>
        <fullName evidence="1">Uncharacterized protein</fullName>
    </submittedName>
</protein>
<dbReference type="Proteomes" id="UP000053825">
    <property type="component" value="Unassembled WGS sequence"/>
</dbReference>
<reference evidence="1 2" key="1">
    <citation type="submission" date="2015-07" db="EMBL/GenBank/DDBJ databases">
        <title>The genome of Habropoda laboriosa.</title>
        <authorList>
            <person name="Pan H."/>
            <person name="Kapheim K."/>
        </authorList>
    </citation>
    <scope>NUCLEOTIDE SEQUENCE [LARGE SCALE GENOMIC DNA]</scope>
    <source>
        <strain evidence="1">0110345459</strain>
    </source>
</reference>
<dbReference type="AlphaFoldDB" id="A0A0L7RD27"/>
<gene>
    <name evidence="1" type="ORF">WH47_06555</name>
</gene>
<evidence type="ECO:0000313" key="1">
    <source>
        <dbReference type="EMBL" id="KOC68763.1"/>
    </source>
</evidence>
<keyword evidence="2" id="KW-1185">Reference proteome</keyword>